<feature type="signal peptide" evidence="1">
    <location>
        <begin position="1"/>
        <end position="29"/>
    </location>
</feature>
<dbReference type="InterPro" id="IPR006311">
    <property type="entry name" value="TAT_signal"/>
</dbReference>
<dbReference type="OrthoDB" id="327733at2"/>
<name>A0A1H2AG83_9ACTN</name>
<keyword evidence="1" id="KW-0732">Signal</keyword>
<dbReference type="Pfam" id="PF16655">
    <property type="entry name" value="PhoD_N"/>
    <property type="match status" value="1"/>
</dbReference>
<dbReference type="PANTHER" id="PTHR43606">
    <property type="entry name" value="PHOSPHATASE, PUTATIVE (AFU_ORTHOLOGUE AFUA_6G08710)-RELATED"/>
    <property type="match status" value="1"/>
</dbReference>
<dbReference type="InterPro" id="IPR032093">
    <property type="entry name" value="PhoD_N"/>
</dbReference>
<dbReference type="Gene3D" id="2.60.40.380">
    <property type="entry name" value="Purple acid phosphatase-like, N-terminal"/>
    <property type="match status" value="1"/>
</dbReference>
<gene>
    <name evidence="4" type="ORF">SAMN04489716_3846</name>
</gene>
<dbReference type="STRING" id="113562.SAMN04489716_3846"/>
<dbReference type="Proteomes" id="UP000198688">
    <property type="component" value="Chromosome I"/>
</dbReference>
<dbReference type="SUPFAM" id="SSF56300">
    <property type="entry name" value="Metallo-dependent phosphatases"/>
    <property type="match status" value="1"/>
</dbReference>
<dbReference type="RefSeq" id="WP_092545902.1">
    <property type="nucleotide sequence ID" value="NZ_BOMJ01000055.1"/>
</dbReference>
<evidence type="ECO:0000313" key="5">
    <source>
        <dbReference type="Proteomes" id="UP000198688"/>
    </source>
</evidence>
<organism evidence="4 5">
    <name type="scientific">Actinoplanes derwentensis</name>
    <dbReference type="NCBI Taxonomy" id="113562"/>
    <lineage>
        <taxon>Bacteria</taxon>
        <taxon>Bacillati</taxon>
        <taxon>Actinomycetota</taxon>
        <taxon>Actinomycetes</taxon>
        <taxon>Micromonosporales</taxon>
        <taxon>Micromonosporaceae</taxon>
        <taxon>Actinoplanes</taxon>
    </lineage>
</organism>
<feature type="chain" id="PRO_5009268795" evidence="1">
    <location>
        <begin position="30"/>
        <end position="499"/>
    </location>
</feature>
<evidence type="ECO:0000259" key="2">
    <source>
        <dbReference type="Pfam" id="PF09423"/>
    </source>
</evidence>
<dbReference type="CDD" id="cd07389">
    <property type="entry name" value="MPP_PhoD"/>
    <property type="match status" value="1"/>
</dbReference>
<sequence>MQRIDRRYFVLGGLSVAGSLLLPSTNAAAAANPFRLGVASGDPFQTSVVLWTRLAVQPLNADGHGGMSTADVPVQWQVATTSSFSKIVSSGTVAARHAKAHAVHVIAGGLSPGRVYYYRFRARGHISAVGRTRTSPATGTFGPDLRIAVASCASWEAGYFTAYRRIAEERPDLVLFLGDYIYEDSGLPGRVRAHAGGEAVTLAHYRRRYAQYRTDPDLRAAHAAAPWLVIPDDHEVENNYAKLVRAGNTPVMTAARWRTRRAAAYRAFRENTPLRSKTFHRRVPWGRLATFHMLDTRQFRDDQPCGDYWKVCAAADRAGRTITGAAQEKWLLDGLAQRAATWDVLGQQVFFAQFMDAAGGANMDGWDGYRDARKRLQRGWVNRGVRNPLVLTGDVHAAFANDLKLDYRDPGSATVGTELICTSLTSNGNGTSLEALPHRATNPHFRFYSERRGYTMVTLGKDRYRADFRTLPQVTRRGASVSTRASFEVEAGRPGLHRI</sequence>
<evidence type="ECO:0000313" key="4">
    <source>
        <dbReference type="EMBL" id="SDT44973.1"/>
    </source>
</evidence>
<dbReference type="PANTHER" id="PTHR43606:SF2">
    <property type="entry name" value="ALKALINE PHOSPHATASE FAMILY PROTEIN (AFU_ORTHOLOGUE AFUA_5G03860)"/>
    <property type="match status" value="1"/>
</dbReference>
<dbReference type="InterPro" id="IPR052900">
    <property type="entry name" value="Phospholipid_Metab_Enz"/>
</dbReference>
<protein>
    <submittedName>
        <fullName evidence="4">Alkaline phosphatase D</fullName>
    </submittedName>
</protein>
<dbReference type="PROSITE" id="PS51318">
    <property type="entry name" value="TAT"/>
    <property type="match status" value="1"/>
</dbReference>
<feature type="domain" description="PhoD-like phosphatase metallophosphatase" evidence="2">
    <location>
        <begin position="148"/>
        <end position="468"/>
    </location>
</feature>
<evidence type="ECO:0000259" key="3">
    <source>
        <dbReference type="Pfam" id="PF16655"/>
    </source>
</evidence>
<dbReference type="EMBL" id="LT629758">
    <property type="protein sequence ID" value="SDT44973.1"/>
    <property type="molecule type" value="Genomic_DNA"/>
</dbReference>
<dbReference type="InterPro" id="IPR029052">
    <property type="entry name" value="Metallo-depent_PP-like"/>
</dbReference>
<evidence type="ECO:0000256" key="1">
    <source>
        <dbReference type="SAM" id="SignalP"/>
    </source>
</evidence>
<accession>A0A1H2AG83</accession>
<keyword evidence="5" id="KW-1185">Reference proteome</keyword>
<reference evidence="4 5" key="1">
    <citation type="submission" date="2016-10" db="EMBL/GenBank/DDBJ databases">
        <authorList>
            <person name="de Groot N.N."/>
        </authorList>
    </citation>
    <scope>NUCLEOTIDE SEQUENCE [LARGE SCALE GENOMIC DNA]</scope>
    <source>
        <strain evidence="4 5">DSM 43941</strain>
    </source>
</reference>
<dbReference type="InterPro" id="IPR018946">
    <property type="entry name" value="PhoD-like_MPP"/>
</dbReference>
<feature type="domain" description="Phospholipase D N-terminal" evidence="3">
    <location>
        <begin position="36"/>
        <end position="134"/>
    </location>
</feature>
<dbReference type="Gene3D" id="3.60.21.70">
    <property type="entry name" value="PhoD-like phosphatase"/>
    <property type="match status" value="1"/>
</dbReference>
<dbReference type="InterPro" id="IPR038607">
    <property type="entry name" value="PhoD-like_sf"/>
</dbReference>
<dbReference type="Pfam" id="PF09423">
    <property type="entry name" value="PhoD"/>
    <property type="match status" value="1"/>
</dbReference>
<proteinExistence type="predicted"/>
<dbReference type="AlphaFoldDB" id="A0A1H2AG83"/>